<evidence type="ECO:0000313" key="2">
    <source>
        <dbReference type="Proteomes" id="UP001230978"/>
    </source>
</evidence>
<accession>A0ABY8Q3V7</accession>
<keyword evidence="2" id="KW-1185">Reference proteome</keyword>
<dbReference type="InterPro" id="IPR046171">
    <property type="entry name" value="DUF6173"/>
</dbReference>
<dbReference type="Pfam" id="PF19670">
    <property type="entry name" value="DUF6173"/>
    <property type="match status" value="1"/>
</dbReference>
<proteinExistence type="predicted"/>
<sequence>MTDDIHTTAEAIEASALPRAKAVHSDPSQCGALETAPLPKAATRRKVEEKSPAEWAYERLILYIQNFEAQLDADHEVAMGFAGGQAGVLAIEGVGFFDPDLVTFYGRDEDGLKTQLIQHVSQLNVLLRAIPKEQPEEPPRRIGFQMMSQWAGGESGDASA</sequence>
<gene>
    <name evidence="1" type="ORF">QF092_14690</name>
</gene>
<organism evidence="1 2">
    <name type="scientific">Fuscovulum ytuae</name>
    <dbReference type="NCBI Taxonomy" id="3042299"/>
    <lineage>
        <taxon>Bacteria</taxon>
        <taxon>Pseudomonadati</taxon>
        <taxon>Pseudomonadota</taxon>
        <taxon>Alphaproteobacteria</taxon>
        <taxon>Rhodobacterales</taxon>
        <taxon>Paracoccaceae</taxon>
        <taxon>Fuscovulum</taxon>
    </lineage>
</organism>
<dbReference type="RefSeq" id="WP_281464924.1">
    <property type="nucleotide sequence ID" value="NZ_CP124535.1"/>
</dbReference>
<dbReference type="Proteomes" id="UP001230978">
    <property type="component" value="Chromosome"/>
</dbReference>
<protein>
    <submittedName>
        <fullName evidence="1">DUF6173 family protein</fullName>
    </submittedName>
</protein>
<dbReference type="EMBL" id="CP124535">
    <property type="protein sequence ID" value="WGV15496.1"/>
    <property type="molecule type" value="Genomic_DNA"/>
</dbReference>
<name>A0ABY8Q3V7_9RHOB</name>
<evidence type="ECO:0000313" key="1">
    <source>
        <dbReference type="EMBL" id="WGV15496.1"/>
    </source>
</evidence>
<reference evidence="1 2" key="1">
    <citation type="submission" date="2023-04" db="EMBL/GenBank/DDBJ databases">
        <title>YMD61, complete Genome.</title>
        <authorList>
            <person name="Zhang J."/>
        </authorList>
    </citation>
    <scope>NUCLEOTIDE SEQUENCE [LARGE SCALE GENOMIC DNA]</scope>
    <source>
        <strain evidence="1 2">YMD61</strain>
    </source>
</reference>